<protein>
    <submittedName>
        <fullName evidence="9">Rod shape-determining protein MreD</fullName>
    </submittedName>
</protein>
<keyword evidence="7 8" id="KW-0472">Membrane</keyword>
<comment type="caution">
    <text evidence="9">The sequence shown here is derived from an EMBL/GenBank/DDBJ whole genome shotgun (WGS) entry which is preliminary data.</text>
</comment>
<accession>A0A095X1F3</accession>
<evidence type="ECO:0000256" key="2">
    <source>
        <dbReference type="ARBA" id="ARBA00007776"/>
    </source>
</evidence>
<dbReference type="OrthoDB" id="9796616at2"/>
<keyword evidence="4 8" id="KW-0812">Transmembrane</keyword>
<dbReference type="InterPro" id="IPR007227">
    <property type="entry name" value="Cell_shape_determining_MreD"/>
</dbReference>
<dbReference type="Proteomes" id="UP000029579">
    <property type="component" value="Unassembled WGS sequence"/>
</dbReference>
<evidence type="ECO:0000313" key="10">
    <source>
        <dbReference type="Proteomes" id="UP000029579"/>
    </source>
</evidence>
<comment type="similarity">
    <text evidence="2">Belongs to the MreD family.</text>
</comment>
<evidence type="ECO:0000256" key="1">
    <source>
        <dbReference type="ARBA" id="ARBA00004651"/>
    </source>
</evidence>
<dbReference type="NCBIfam" id="TIGR03426">
    <property type="entry name" value="shape_MreD"/>
    <property type="match status" value="1"/>
</dbReference>
<proteinExistence type="inferred from homology"/>
<dbReference type="AlphaFoldDB" id="A0A095X1F3"/>
<sequence length="163" mass="18151">MNKFKSFLILFISFILQTSIFSKIDILGANINIIIPVTIAFSQILPNKTGRVGGLIVGLFEDLLFTSLIGVRALSYYLIGVVSSGEFIKVSKDKQAGIIVCILATFFNFVLVNGIYYVFGKSLNSITGYLGLEIIVEAIFNSVVYLGYYELIKKTMYVPTYRI</sequence>
<evidence type="ECO:0000256" key="6">
    <source>
        <dbReference type="ARBA" id="ARBA00022989"/>
    </source>
</evidence>
<dbReference type="eggNOG" id="COG2891">
    <property type="taxonomic scope" value="Bacteria"/>
</dbReference>
<reference evidence="9 10" key="1">
    <citation type="submission" date="2014-07" db="EMBL/GenBank/DDBJ databases">
        <authorList>
            <person name="McCorrison J."/>
            <person name="Sanka R."/>
            <person name="Torralba M."/>
            <person name="Gillis M."/>
            <person name="Haft D.H."/>
            <person name="Methe B."/>
            <person name="Sutton G."/>
            <person name="Nelson K.E."/>
        </authorList>
    </citation>
    <scope>NUCLEOTIDE SEQUENCE [LARGE SCALE GENOMIC DNA]</scope>
    <source>
        <strain evidence="9 10">S7-1-13</strain>
    </source>
</reference>
<dbReference type="EMBL" id="JRMW01000038">
    <property type="protein sequence ID" value="KGF03566.1"/>
    <property type="molecule type" value="Genomic_DNA"/>
</dbReference>
<evidence type="ECO:0000256" key="4">
    <source>
        <dbReference type="ARBA" id="ARBA00022692"/>
    </source>
</evidence>
<evidence type="ECO:0000313" key="9">
    <source>
        <dbReference type="EMBL" id="KGF03566.1"/>
    </source>
</evidence>
<comment type="subcellular location">
    <subcellularLocation>
        <location evidence="1">Cell membrane</location>
        <topology evidence="1">Multi-pass membrane protein</topology>
    </subcellularLocation>
</comment>
<keyword evidence="5" id="KW-0133">Cell shape</keyword>
<organism evidence="9 10">
    <name type="scientific">Anaerococcus lactolyticus S7-1-13</name>
    <dbReference type="NCBI Taxonomy" id="1284686"/>
    <lineage>
        <taxon>Bacteria</taxon>
        <taxon>Bacillati</taxon>
        <taxon>Bacillota</taxon>
        <taxon>Tissierellia</taxon>
        <taxon>Tissierellales</taxon>
        <taxon>Peptoniphilaceae</taxon>
        <taxon>Anaerococcus</taxon>
    </lineage>
</organism>
<keyword evidence="3" id="KW-1003">Cell membrane</keyword>
<evidence type="ECO:0000256" key="5">
    <source>
        <dbReference type="ARBA" id="ARBA00022960"/>
    </source>
</evidence>
<feature type="transmembrane region" description="Helical" evidence="8">
    <location>
        <begin position="126"/>
        <end position="148"/>
    </location>
</feature>
<dbReference type="GO" id="GO:0008360">
    <property type="term" value="P:regulation of cell shape"/>
    <property type="evidence" value="ECO:0007669"/>
    <property type="project" value="UniProtKB-KW"/>
</dbReference>
<gene>
    <name evidence="9" type="ORF">HMPREF1630_07125</name>
</gene>
<evidence type="ECO:0000256" key="7">
    <source>
        <dbReference type="ARBA" id="ARBA00023136"/>
    </source>
</evidence>
<name>A0A095X1F3_9FIRM</name>
<dbReference type="RefSeq" id="WP_037328324.1">
    <property type="nucleotide sequence ID" value="NZ_JRMW01000038.1"/>
</dbReference>
<evidence type="ECO:0000256" key="3">
    <source>
        <dbReference type="ARBA" id="ARBA00022475"/>
    </source>
</evidence>
<keyword evidence="6 8" id="KW-1133">Transmembrane helix</keyword>
<evidence type="ECO:0000256" key="8">
    <source>
        <dbReference type="SAM" id="Phobius"/>
    </source>
</evidence>
<feature type="transmembrane region" description="Helical" evidence="8">
    <location>
        <begin position="96"/>
        <end position="120"/>
    </location>
</feature>
<feature type="transmembrane region" description="Helical" evidence="8">
    <location>
        <begin position="63"/>
        <end position="84"/>
    </location>
</feature>
<dbReference type="Pfam" id="PF04093">
    <property type="entry name" value="MreD"/>
    <property type="match status" value="1"/>
</dbReference>
<dbReference type="GO" id="GO:0005886">
    <property type="term" value="C:plasma membrane"/>
    <property type="evidence" value="ECO:0007669"/>
    <property type="project" value="UniProtKB-SubCell"/>
</dbReference>